<evidence type="ECO:0000313" key="2">
    <source>
        <dbReference type="EMBL" id="BDZ44259.1"/>
    </source>
</evidence>
<evidence type="ECO:0000313" key="3">
    <source>
        <dbReference type="Proteomes" id="UP001321498"/>
    </source>
</evidence>
<keyword evidence="3" id="KW-1185">Reference proteome</keyword>
<dbReference type="EMBL" id="AP027731">
    <property type="protein sequence ID" value="BDZ44259.1"/>
    <property type="molecule type" value="Genomic_DNA"/>
</dbReference>
<organism evidence="2 3">
    <name type="scientific">Naasia aerilata</name>
    <dbReference type="NCBI Taxonomy" id="1162966"/>
    <lineage>
        <taxon>Bacteria</taxon>
        <taxon>Bacillati</taxon>
        <taxon>Actinomycetota</taxon>
        <taxon>Actinomycetes</taxon>
        <taxon>Micrococcales</taxon>
        <taxon>Microbacteriaceae</taxon>
        <taxon>Naasia</taxon>
    </lineage>
</organism>
<feature type="compositionally biased region" description="Basic and acidic residues" evidence="1">
    <location>
        <begin position="38"/>
        <end position="53"/>
    </location>
</feature>
<feature type="region of interest" description="Disordered" evidence="1">
    <location>
        <begin position="1"/>
        <end position="62"/>
    </location>
</feature>
<sequence length="168" mass="18022">MVEVVEADAPAEVRCARGLDHPNSPSGLRSRGLPQPGEQERREQEAAENRLLERPLVAVDGQSPLGHEAAGIVRQHRDAGVPLEQLVRQVADVREPPVVRYKRRRAEGLGDPARALRIAADQGDLGPEGREGAGGGGPDPRASARHHDDEAGGIPGGRQRAHARPRSR</sequence>
<reference evidence="3" key="1">
    <citation type="journal article" date="2019" name="Int. J. Syst. Evol. Microbiol.">
        <title>The Global Catalogue of Microorganisms (GCM) 10K type strain sequencing project: providing services to taxonomists for standard genome sequencing and annotation.</title>
        <authorList>
            <consortium name="The Broad Institute Genomics Platform"/>
            <consortium name="The Broad Institute Genome Sequencing Center for Infectious Disease"/>
            <person name="Wu L."/>
            <person name="Ma J."/>
        </authorList>
    </citation>
    <scope>NUCLEOTIDE SEQUENCE [LARGE SCALE GENOMIC DNA]</scope>
    <source>
        <strain evidence="3">NBRC 108725</strain>
    </source>
</reference>
<protein>
    <submittedName>
        <fullName evidence="2">Uncharacterized protein</fullName>
    </submittedName>
</protein>
<name>A0ABM8G7V5_9MICO</name>
<feature type="compositionally biased region" description="Low complexity" evidence="1">
    <location>
        <begin position="1"/>
        <end position="13"/>
    </location>
</feature>
<feature type="compositionally biased region" description="Basic residues" evidence="1">
    <location>
        <begin position="159"/>
        <end position="168"/>
    </location>
</feature>
<feature type="region of interest" description="Disordered" evidence="1">
    <location>
        <begin position="104"/>
        <end position="168"/>
    </location>
</feature>
<accession>A0ABM8G7V5</accession>
<dbReference type="Proteomes" id="UP001321498">
    <property type="component" value="Chromosome"/>
</dbReference>
<gene>
    <name evidence="2" type="ORF">GCM10025866_01680</name>
</gene>
<evidence type="ECO:0000256" key="1">
    <source>
        <dbReference type="SAM" id="MobiDB-lite"/>
    </source>
</evidence>
<proteinExistence type="predicted"/>